<dbReference type="KEGG" id="tnr:Thena_1125"/>
<reference evidence="1 2" key="1">
    <citation type="submission" date="2011-04" db="EMBL/GenBank/DDBJ databases">
        <title>The complete genome of Thermodesulfobium narugense DSM 14796.</title>
        <authorList>
            <consortium name="US DOE Joint Genome Institute (JGI-PGF)"/>
            <person name="Lucas S."/>
            <person name="Han J."/>
            <person name="Lapidus A."/>
            <person name="Bruce D."/>
            <person name="Goodwin L."/>
            <person name="Pitluck S."/>
            <person name="Peters L."/>
            <person name="Kyrpides N."/>
            <person name="Mavromatis K."/>
            <person name="Pagani I."/>
            <person name="Ivanova N."/>
            <person name="Ovchinnikova G."/>
            <person name="Zhang X."/>
            <person name="Saunders L."/>
            <person name="Detter J.C."/>
            <person name="Tapia R."/>
            <person name="Han C."/>
            <person name="Land M."/>
            <person name="Hauser L."/>
            <person name="Markowitz V."/>
            <person name="Cheng J.-F."/>
            <person name="Hugenholtz P."/>
            <person name="Woyke T."/>
            <person name="Wu D."/>
            <person name="Spring S."/>
            <person name="Schroeder M."/>
            <person name="Brambilla E."/>
            <person name="Klenk H.-P."/>
            <person name="Eisen J.A."/>
        </authorList>
    </citation>
    <scope>NUCLEOTIDE SEQUENCE [LARGE SCALE GENOMIC DNA]</scope>
    <source>
        <strain evidence="1 2">DSM 14796</strain>
    </source>
</reference>
<evidence type="ECO:0000313" key="2">
    <source>
        <dbReference type="Proteomes" id="UP000011765"/>
    </source>
</evidence>
<organism evidence="1 2">
    <name type="scientific">Thermodesulfobium narugense DSM 14796</name>
    <dbReference type="NCBI Taxonomy" id="747365"/>
    <lineage>
        <taxon>Bacteria</taxon>
        <taxon>Pseudomonadati</taxon>
        <taxon>Thermodesulfobiota</taxon>
        <taxon>Thermodesulfobiia</taxon>
        <taxon>Thermodesulfobiales</taxon>
        <taxon>Thermodesulfobiaceae</taxon>
        <taxon>Thermodesulfobium</taxon>
    </lineage>
</organism>
<protein>
    <submittedName>
        <fullName evidence="1">Uncharacterized protein</fullName>
    </submittedName>
</protein>
<proteinExistence type="predicted"/>
<sequence>MTMAIHINDDAKSYIARNGNTIYFDDYPTIGTCVGDIKFPPSVKVGIPREPSKFEATKIDGITVYLPKDVQYNRNLTIKLKKSLGKYQLVIDGWKYV</sequence>
<accession>M1E6D5</accession>
<dbReference type="EMBL" id="CP002690">
    <property type="protein sequence ID" value="AEE14746.1"/>
    <property type="molecule type" value="Genomic_DNA"/>
</dbReference>
<name>M1E6D5_9BACT</name>
<dbReference type="NCBIfam" id="NF041239">
    <property type="entry name" value="Moor_selen_rel"/>
    <property type="match status" value="1"/>
</dbReference>
<dbReference type="AlphaFoldDB" id="M1E6D5"/>
<gene>
    <name evidence="1" type="ORF">Thena_1125</name>
</gene>
<dbReference type="InterPro" id="IPR049744">
    <property type="entry name" value="CC/Se_fam"/>
</dbReference>
<evidence type="ECO:0000313" key="1">
    <source>
        <dbReference type="EMBL" id="AEE14746.1"/>
    </source>
</evidence>
<dbReference type="RefSeq" id="WP_013756467.1">
    <property type="nucleotide sequence ID" value="NC_015499.1"/>
</dbReference>
<dbReference type="Proteomes" id="UP000011765">
    <property type="component" value="Chromosome"/>
</dbReference>
<dbReference type="HOGENOM" id="CLU_182827_0_0_9"/>
<keyword evidence="2" id="KW-1185">Reference proteome</keyword>
<dbReference type="OrthoDB" id="1798539at2"/>
<dbReference type="eggNOG" id="ENOG5033BZ1">
    <property type="taxonomic scope" value="Bacteria"/>
</dbReference>